<keyword evidence="1" id="KW-0732">Signal</keyword>
<feature type="chain" id="PRO_5029637342" evidence="1">
    <location>
        <begin position="20"/>
        <end position="144"/>
    </location>
</feature>
<name>A0A7J6REV1_PEROL</name>
<reference evidence="2 3" key="1">
    <citation type="submission" date="2020-04" db="EMBL/GenBank/DDBJ databases">
        <title>Perkinsus olseni comparative genomics.</title>
        <authorList>
            <person name="Bogema D.R."/>
        </authorList>
    </citation>
    <scope>NUCLEOTIDE SEQUENCE [LARGE SCALE GENOMIC DNA]</scope>
    <source>
        <strain evidence="2">ATCC PRA-205</strain>
    </source>
</reference>
<organism evidence="2 3">
    <name type="scientific">Perkinsus olseni</name>
    <name type="common">Perkinsus atlanticus</name>
    <dbReference type="NCBI Taxonomy" id="32597"/>
    <lineage>
        <taxon>Eukaryota</taxon>
        <taxon>Sar</taxon>
        <taxon>Alveolata</taxon>
        <taxon>Perkinsozoa</taxon>
        <taxon>Perkinsea</taxon>
        <taxon>Perkinsida</taxon>
        <taxon>Perkinsidae</taxon>
        <taxon>Perkinsus</taxon>
    </lineage>
</organism>
<evidence type="ECO:0000313" key="3">
    <source>
        <dbReference type="Proteomes" id="UP000574390"/>
    </source>
</evidence>
<evidence type="ECO:0000313" key="2">
    <source>
        <dbReference type="EMBL" id="KAF4718190.1"/>
    </source>
</evidence>
<gene>
    <name evidence="2" type="ORF">FOZ62_027757</name>
</gene>
<feature type="signal peptide" evidence="1">
    <location>
        <begin position="1"/>
        <end position="19"/>
    </location>
</feature>
<accession>A0A7J6REV1</accession>
<comment type="caution">
    <text evidence="2">The sequence shown here is derived from an EMBL/GenBank/DDBJ whole genome shotgun (WGS) entry which is preliminary data.</text>
</comment>
<protein>
    <submittedName>
        <fullName evidence="2">Uncharacterized protein</fullName>
    </submittedName>
</protein>
<sequence>MVSGRPLVDILLLAVLTRAAPEAPRPHDHRHIVSAVQKRPFVGEYLCISDKIGTIRVEDTPKDYITFYTASNDSLPKPSYGCGFIPHPGLSDWRFDLQDACEALIMDSGGYYDQKFLMGIRAIVPRGLLSIPARFEVEDCLVVG</sequence>
<dbReference type="EMBL" id="JABANM010023260">
    <property type="protein sequence ID" value="KAF4718190.1"/>
    <property type="molecule type" value="Genomic_DNA"/>
</dbReference>
<dbReference type="Proteomes" id="UP000574390">
    <property type="component" value="Unassembled WGS sequence"/>
</dbReference>
<dbReference type="AlphaFoldDB" id="A0A7J6REV1"/>
<evidence type="ECO:0000256" key="1">
    <source>
        <dbReference type="SAM" id="SignalP"/>
    </source>
</evidence>
<proteinExistence type="predicted"/>